<name>A0A5N7B0S6_9EURO</name>
<dbReference type="GO" id="GO:0047837">
    <property type="term" value="F:D-xylose 1-dehydrogenase (NADP+) activity"/>
    <property type="evidence" value="ECO:0007669"/>
    <property type="project" value="UniProtKB-EC"/>
</dbReference>
<dbReference type="Gene3D" id="3.30.360.10">
    <property type="entry name" value="Dihydrodipicolinate Reductase, domain 2"/>
    <property type="match status" value="2"/>
</dbReference>
<comment type="similarity">
    <text evidence="1">Belongs to the Gfo/Idh/MocA family.</text>
</comment>
<dbReference type="OrthoDB" id="2129491at2759"/>
<evidence type="ECO:0000256" key="2">
    <source>
        <dbReference type="ARBA" id="ARBA00023002"/>
    </source>
</evidence>
<feature type="region of interest" description="Disordered" evidence="6">
    <location>
        <begin position="144"/>
        <end position="167"/>
    </location>
</feature>
<dbReference type="SUPFAM" id="SSF55347">
    <property type="entry name" value="Glyceraldehyde-3-phosphate dehydrogenase-like, C-terminal domain"/>
    <property type="match status" value="1"/>
</dbReference>
<dbReference type="Gene3D" id="3.40.50.720">
    <property type="entry name" value="NAD(P)-binding Rossmann-like Domain"/>
    <property type="match status" value="1"/>
</dbReference>
<evidence type="ECO:0000313" key="8">
    <source>
        <dbReference type="EMBL" id="KAE8374738.1"/>
    </source>
</evidence>
<evidence type="ECO:0000256" key="4">
    <source>
        <dbReference type="ARBA" id="ARBA00042988"/>
    </source>
</evidence>
<dbReference type="InterPro" id="IPR050984">
    <property type="entry name" value="Gfo/Idh/MocA_domain"/>
</dbReference>
<evidence type="ECO:0000256" key="3">
    <source>
        <dbReference type="ARBA" id="ARBA00038984"/>
    </source>
</evidence>
<reference evidence="8 9" key="1">
    <citation type="submission" date="2019-04" db="EMBL/GenBank/DDBJ databases">
        <title>Friends and foes A comparative genomics studyof 23 Aspergillus species from section Flavi.</title>
        <authorList>
            <consortium name="DOE Joint Genome Institute"/>
            <person name="Kjaerbolling I."/>
            <person name="Vesth T."/>
            <person name="Frisvad J.C."/>
            <person name="Nybo J.L."/>
            <person name="Theobald S."/>
            <person name="Kildgaard S."/>
            <person name="Isbrandt T."/>
            <person name="Kuo A."/>
            <person name="Sato A."/>
            <person name="Lyhne E.K."/>
            <person name="Kogle M.E."/>
            <person name="Wiebenga A."/>
            <person name="Kun R.S."/>
            <person name="Lubbers R.J."/>
            <person name="Makela M.R."/>
            <person name="Barry K."/>
            <person name="Chovatia M."/>
            <person name="Clum A."/>
            <person name="Daum C."/>
            <person name="Haridas S."/>
            <person name="He G."/>
            <person name="LaButti K."/>
            <person name="Lipzen A."/>
            <person name="Mondo S."/>
            <person name="Riley R."/>
            <person name="Salamov A."/>
            <person name="Simmons B.A."/>
            <person name="Magnuson J.K."/>
            <person name="Henrissat B."/>
            <person name="Mortensen U.H."/>
            <person name="Larsen T.O."/>
            <person name="Devries R.P."/>
            <person name="Grigoriev I.V."/>
            <person name="Machida M."/>
            <person name="Baker S.E."/>
            <person name="Andersen M.R."/>
        </authorList>
    </citation>
    <scope>NUCLEOTIDE SEQUENCE [LARGE SCALE GENOMIC DNA]</scope>
    <source>
        <strain evidence="8 9">IBT 29228</strain>
    </source>
</reference>
<dbReference type="PANTHER" id="PTHR22604:SF105">
    <property type="entry name" value="TRANS-1,2-DIHYDROBENZENE-1,2-DIOL DEHYDROGENASE"/>
    <property type="match status" value="1"/>
</dbReference>
<evidence type="ECO:0000256" key="1">
    <source>
        <dbReference type="ARBA" id="ARBA00010928"/>
    </source>
</evidence>
<dbReference type="AlphaFoldDB" id="A0A5N7B0S6"/>
<evidence type="ECO:0000259" key="7">
    <source>
        <dbReference type="Pfam" id="PF01408"/>
    </source>
</evidence>
<evidence type="ECO:0000313" key="9">
    <source>
        <dbReference type="Proteomes" id="UP000326198"/>
    </source>
</evidence>
<protein>
    <recommendedName>
        <fullName evidence="3">D-xylose 1-dehydrogenase (NADP(+), D-xylono-1,5-lactone-forming)</fullName>
        <ecNumber evidence="3">1.1.1.179</ecNumber>
    </recommendedName>
    <alternativeName>
        <fullName evidence="4">D-xylose-NADP dehydrogenase</fullName>
    </alternativeName>
</protein>
<comment type="catalytic activity">
    <reaction evidence="5">
        <text>D-xylose + NADP(+) = D-xylono-1,5-lactone + NADPH + H(+)</text>
        <dbReference type="Rhea" id="RHEA:22000"/>
        <dbReference type="ChEBI" id="CHEBI:15378"/>
        <dbReference type="ChEBI" id="CHEBI:15867"/>
        <dbReference type="ChEBI" id="CHEBI:53455"/>
        <dbReference type="ChEBI" id="CHEBI:57783"/>
        <dbReference type="ChEBI" id="CHEBI:58349"/>
        <dbReference type="EC" id="1.1.1.179"/>
    </reaction>
</comment>
<dbReference type="Pfam" id="PF01408">
    <property type="entry name" value="GFO_IDH_MocA"/>
    <property type="match status" value="1"/>
</dbReference>
<dbReference type="SUPFAM" id="SSF51735">
    <property type="entry name" value="NAD(P)-binding Rossmann-fold domains"/>
    <property type="match status" value="1"/>
</dbReference>
<proteinExistence type="inferred from homology"/>
<organism evidence="8 9">
    <name type="scientific">Aspergillus bertholletiae</name>
    <dbReference type="NCBI Taxonomy" id="1226010"/>
    <lineage>
        <taxon>Eukaryota</taxon>
        <taxon>Fungi</taxon>
        <taxon>Dikarya</taxon>
        <taxon>Ascomycota</taxon>
        <taxon>Pezizomycotina</taxon>
        <taxon>Eurotiomycetes</taxon>
        <taxon>Eurotiomycetidae</taxon>
        <taxon>Eurotiales</taxon>
        <taxon>Aspergillaceae</taxon>
        <taxon>Aspergillus</taxon>
        <taxon>Aspergillus subgen. Circumdati</taxon>
    </lineage>
</organism>
<dbReference type="GO" id="GO:0000166">
    <property type="term" value="F:nucleotide binding"/>
    <property type="evidence" value="ECO:0007669"/>
    <property type="project" value="InterPro"/>
</dbReference>
<feature type="domain" description="Gfo/Idh/MocA-like oxidoreductase N-terminal" evidence="7">
    <location>
        <begin position="5"/>
        <end position="99"/>
    </location>
</feature>
<accession>A0A5N7B0S6</accession>
<sequence>MQKVRHQIQAIGSSSFDNGKEFACRHCPNSRPKIYDSYQRVYEAPAVDIVYIGTPHGHHYRNCLDAIAAGKNVLCEKAFALNAEQARIVIDAAREENVYIAEAMWLRHRPLVQELRRLIHQDKVIGEVSRARADFSLEIDIASLPPTTRGTPSRSERPEVKAGQTHEHGVEVATSVLLKYPSTGRQGIAISTTKVSAPPGEPFAIIYGRNGYIKIEGLTASMPHSFSVYKTPQEGPQCPYSLWTPPEKGKRYTFPNYGRGFVYEADNTALDILAGRKQSVVMPWSETIRMMEIMDEIRRQGGTVYPSDRC</sequence>
<keyword evidence="2" id="KW-0560">Oxidoreductase</keyword>
<keyword evidence="9" id="KW-1185">Reference proteome</keyword>
<dbReference type="EC" id="1.1.1.179" evidence="3"/>
<dbReference type="EMBL" id="ML736277">
    <property type="protein sequence ID" value="KAE8374738.1"/>
    <property type="molecule type" value="Genomic_DNA"/>
</dbReference>
<dbReference type="PANTHER" id="PTHR22604">
    <property type="entry name" value="OXIDOREDUCTASES"/>
    <property type="match status" value="1"/>
</dbReference>
<gene>
    <name evidence="8" type="ORF">BDV26DRAFT_284065</name>
</gene>
<evidence type="ECO:0000256" key="5">
    <source>
        <dbReference type="ARBA" id="ARBA00049233"/>
    </source>
</evidence>
<dbReference type="InterPro" id="IPR036291">
    <property type="entry name" value="NAD(P)-bd_dom_sf"/>
</dbReference>
<dbReference type="InterPro" id="IPR000683">
    <property type="entry name" value="Gfo/Idh/MocA-like_OxRdtase_N"/>
</dbReference>
<dbReference type="Proteomes" id="UP000326198">
    <property type="component" value="Unassembled WGS sequence"/>
</dbReference>
<feature type="compositionally biased region" description="Basic and acidic residues" evidence="6">
    <location>
        <begin position="154"/>
        <end position="167"/>
    </location>
</feature>
<evidence type="ECO:0000256" key="6">
    <source>
        <dbReference type="SAM" id="MobiDB-lite"/>
    </source>
</evidence>